<dbReference type="GO" id="GO:0000978">
    <property type="term" value="F:RNA polymerase II cis-regulatory region sequence-specific DNA binding"/>
    <property type="evidence" value="ECO:0007669"/>
    <property type="project" value="TreeGrafter"/>
</dbReference>
<comment type="caution">
    <text evidence="4">The sequence shown here is derived from an EMBL/GenBank/DDBJ whole genome shotgun (WGS) entry which is preliminary data.</text>
</comment>
<dbReference type="EMBL" id="JAPXFL010000007">
    <property type="protein sequence ID" value="KAK9503614.1"/>
    <property type="molecule type" value="Genomic_DNA"/>
</dbReference>
<sequence>MAALESARRSPDLPRRTSAFHRIELLTRPERCSPPSSSPILSISPTITPPSSTTASPPRHSKDSPPSSLRHHHLHHHHHHPLSPSSSQSSPPPPTSASSTGQTPPSLSFSVDNILRPEFGKTAARRASPALINVVSPSSPPIQQLPICLNTTTNTTTGSIAPGAGGGGGGPPRKGPDDVPSPTKIDPVIPDDPNGPVWPAWVYCTRYSDRPSSGKFIKTKIISAFTPLLSPYLLITINRQIHLTVKKNLLKKFALF</sequence>
<dbReference type="PANTHER" id="PTHR24341:SF6">
    <property type="entry name" value="HOMEOBOX PROTEIN INVECTED"/>
    <property type="match status" value="1"/>
</dbReference>
<dbReference type="PANTHER" id="PTHR24341">
    <property type="entry name" value="HOMEOBOX PROTEIN ENGRAILED"/>
    <property type="match status" value="1"/>
</dbReference>
<keyword evidence="2" id="KW-0539">Nucleus</keyword>
<reference evidence="4 5" key="1">
    <citation type="submission" date="2022-12" db="EMBL/GenBank/DDBJ databases">
        <title>Chromosome-level genome assembly of true bugs.</title>
        <authorList>
            <person name="Ma L."/>
            <person name="Li H."/>
        </authorList>
    </citation>
    <scope>NUCLEOTIDE SEQUENCE [LARGE SCALE GENOMIC DNA]</scope>
    <source>
        <strain evidence="4">Lab_2022b</strain>
    </source>
</reference>
<dbReference type="Proteomes" id="UP001461498">
    <property type="component" value="Unassembled WGS sequence"/>
</dbReference>
<evidence type="ECO:0000313" key="4">
    <source>
        <dbReference type="EMBL" id="KAK9503614.1"/>
    </source>
</evidence>
<name>A0AAW1CY57_9HEMI</name>
<evidence type="ECO:0000256" key="2">
    <source>
        <dbReference type="ARBA" id="ARBA00023242"/>
    </source>
</evidence>
<feature type="compositionally biased region" description="Basic and acidic residues" evidence="3">
    <location>
        <begin position="1"/>
        <end position="31"/>
    </location>
</feature>
<evidence type="ECO:0000313" key="5">
    <source>
        <dbReference type="Proteomes" id="UP001461498"/>
    </source>
</evidence>
<feature type="compositionally biased region" description="Low complexity" evidence="3">
    <location>
        <begin position="96"/>
        <end position="106"/>
    </location>
</feature>
<protein>
    <recommendedName>
        <fullName evidence="6">Engrailed</fullName>
    </recommendedName>
</protein>
<dbReference type="GO" id="GO:0005634">
    <property type="term" value="C:nucleus"/>
    <property type="evidence" value="ECO:0007669"/>
    <property type="project" value="UniProtKB-SubCell"/>
</dbReference>
<evidence type="ECO:0008006" key="6">
    <source>
        <dbReference type="Google" id="ProtNLM"/>
    </source>
</evidence>
<dbReference type="GO" id="GO:0000981">
    <property type="term" value="F:DNA-binding transcription factor activity, RNA polymerase II-specific"/>
    <property type="evidence" value="ECO:0007669"/>
    <property type="project" value="TreeGrafter"/>
</dbReference>
<evidence type="ECO:0000256" key="1">
    <source>
        <dbReference type="ARBA" id="ARBA00004123"/>
    </source>
</evidence>
<comment type="subcellular location">
    <subcellularLocation>
        <location evidence="1">Nucleus</location>
    </subcellularLocation>
</comment>
<dbReference type="AlphaFoldDB" id="A0AAW1CY57"/>
<dbReference type="GO" id="GO:0030182">
    <property type="term" value="P:neuron differentiation"/>
    <property type="evidence" value="ECO:0007669"/>
    <property type="project" value="TreeGrafter"/>
</dbReference>
<keyword evidence="5" id="KW-1185">Reference proteome</keyword>
<gene>
    <name evidence="4" type="ORF">O3M35_010137</name>
</gene>
<feature type="compositionally biased region" description="Gly residues" evidence="3">
    <location>
        <begin position="163"/>
        <end position="172"/>
    </location>
</feature>
<proteinExistence type="predicted"/>
<feature type="compositionally biased region" description="Basic residues" evidence="3">
    <location>
        <begin position="69"/>
        <end position="81"/>
    </location>
</feature>
<organism evidence="4 5">
    <name type="scientific">Rhynocoris fuscipes</name>
    <dbReference type="NCBI Taxonomy" id="488301"/>
    <lineage>
        <taxon>Eukaryota</taxon>
        <taxon>Metazoa</taxon>
        <taxon>Ecdysozoa</taxon>
        <taxon>Arthropoda</taxon>
        <taxon>Hexapoda</taxon>
        <taxon>Insecta</taxon>
        <taxon>Pterygota</taxon>
        <taxon>Neoptera</taxon>
        <taxon>Paraneoptera</taxon>
        <taxon>Hemiptera</taxon>
        <taxon>Heteroptera</taxon>
        <taxon>Panheteroptera</taxon>
        <taxon>Cimicomorpha</taxon>
        <taxon>Reduviidae</taxon>
        <taxon>Harpactorinae</taxon>
        <taxon>Harpactorini</taxon>
        <taxon>Rhynocoris</taxon>
    </lineage>
</organism>
<feature type="region of interest" description="Disordered" evidence="3">
    <location>
        <begin position="1"/>
        <end position="110"/>
    </location>
</feature>
<feature type="compositionally biased region" description="Low complexity" evidence="3">
    <location>
        <begin position="33"/>
        <end position="68"/>
    </location>
</feature>
<dbReference type="InterPro" id="IPR050720">
    <property type="entry name" value="Engrailed_Homeobox_TFs"/>
</dbReference>
<feature type="region of interest" description="Disordered" evidence="3">
    <location>
        <begin position="156"/>
        <end position="181"/>
    </location>
</feature>
<accession>A0AAW1CY57</accession>
<evidence type="ECO:0000256" key="3">
    <source>
        <dbReference type="SAM" id="MobiDB-lite"/>
    </source>
</evidence>